<feature type="signal peptide" evidence="1">
    <location>
        <begin position="1"/>
        <end position="30"/>
    </location>
</feature>
<dbReference type="Proteomes" id="UP000192721">
    <property type="component" value="Unassembled WGS sequence"/>
</dbReference>
<proteinExistence type="predicted"/>
<dbReference type="RefSeq" id="WP_052370820.1">
    <property type="nucleotide sequence ID" value="NZ_CP109905.1"/>
</dbReference>
<name>A0A1W0CHG8_9NEIS</name>
<keyword evidence="1" id="KW-0732">Signal</keyword>
<dbReference type="EMBL" id="MUKV01000034">
    <property type="protein sequence ID" value="OQS34156.1"/>
    <property type="molecule type" value="Genomic_DNA"/>
</dbReference>
<evidence type="ECO:0000313" key="3">
    <source>
        <dbReference type="Proteomes" id="UP000192721"/>
    </source>
</evidence>
<gene>
    <name evidence="2" type="ORF">B0T45_19290</name>
</gene>
<feature type="chain" id="PRO_5010720705" evidence="1">
    <location>
        <begin position="31"/>
        <end position="135"/>
    </location>
</feature>
<comment type="caution">
    <text evidence="2">The sequence shown here is derived from an EMBL/GenBank/DDBJ whole genome shotgun (WGS) entry which is preliminary data.</text>
</comment>
<evidence type="ECO:0000256" key="1">
    <source>
        <dbReference type="SAM" id="SignalP"/>
    </source>
</evidence>
<sequence>MNPPLNFLFRRVAALLAVSALSLTAGGALAANISGSLPNYKNSGITFNYVEQKSGGSGPGARGIRIYIAGGRDQSYKFNPNPHDDPWYNKNQTKFYRQAAEALADAYLAKNPNPAFPRYGFKSTINGIVYSYNQP</sequence>
<dbReference type="AlphaFoldDB" id="A0A1W0CHG8"/>
<organism evidence="2 3">
    <name type="scientific">Chromobacterium haemolyticum</name>
    <dbReference type="NCBI Taxonomy" id="394935"/>
    <lineage>
        <taxon>Bacteria</taxon>
        <taxon>Pseudomonadati</taxon>
        <taxon>Pseudomonadota</taxon>
        <taxon>Betaproteobacteria</taxon>
        <taxon>Neisseriales</taxon>
        <taxon>Chromobacteriaceae</taxon>
        <taxon>Chromobacterium</taxon>
    </lineage>
</organism>
<evidence type="ECO:0000313" key="2">
    <source>
        <dbReference type="EMBL" id="OQS34156.1"/>
    </source>
</evidence>
<reference evidence="2 3" key="1">
    <citation type="submission" date="2017-02" db="EMBL/GenBank/DDBJ databases">
        <title>Chromobacterium haemolyticum H5244.</title>
        <authorList>
            <person name="Gulvik C.A."/>
        </authorList>
    </citation>
    <scope>NUCLEOTIDE SEQUENCE [LARGE SCALE GENOMIC DNA]</scope>
    <source>
        <strain evidence="2 3">H5244</strain>
    </source>
</reference>
<protein>
    <submittedName>
        <fullName evidence="2">Uncharacterized protein</fullName>
    </submittedName>
</protein>
<accession>A0A1W0CHG8</accession>